<dbReference type="GO" id="GO:0006879">
    <property type="term" value="P:intracellular iron ion homeostasis"/>
    <property type="evidence" value="ECO:0007669"/>
    <property type="project" value="TreeGrafter"/>
</dbReference>
<feature type="transmembrane region" description="Helical" evidence="2">
    <location>
        <begin position="80"/>
        <end position="97"/>
    </location>
</feature>
<keyword evidence="2" id="KW-0812">Transmembrane</keyword>
<evidence type="ECO:0000313" key="5">
    <source>
        <dbReference type="Proteomes" id="UP000076881"/>
    </source>
</evidence>
<dbReference type="OrthoDB" id="4494341at2759"/>
<feature type="transmembrane region" description="Helical" evidence="2">
    <location>
        <begin position="135"/>
        <end position="156"/>
    </location>
</feature>
<evidence type="ECO:0000259" key="3">
    <source>
        <dbReference type="Pfam" id="PF08022"/>
    </source>
</evidence>
<keyword evidence="1" id="KW-0813">Transport</keyword>
<dbReference type="Pfam" id="PF08022">
    <property type="entry name" value="FAD_binding_8"/>
    <property type="match status" value="1"/>
</dbReference>
<keyword evidence="2" id="KW-1133">Transmembrane helix</keyword>
<evidence type="ECO:0000313" key="4">
    <source>
        <dbReference type="EMBL" id="OAA65119.1"/>
    </source>
</evidence>
<proteinExistence type="predicted"/>
<feature type="domain" description="FAD-binding 8" evidence="3">
    <location>
        <begin position="235"/>
        <end position="277"/>
    </location>
</feature>
<keyword evidence="5" id="KW-1185">Reference proteome</keyword>
<sequence length="512" mass="57232">MGSLDLTQAGRRAGRLALANAVVLYAGLHLGSLADMVGAQVLTYRRIHSSVSLIVFMLAAFHAIVALLDGKARFQLTTKYLFALLAAAALSFMSLVFPLVRHLLWYEFAMCLHKVVAVGLAYAALQHVGSDARILAIPAGVYLVASSLVTLLTILYRHNLQPCTATVTYDGDTTFVSLNIPGREVQVDAGQYVELWMPLNAEHGAYCSGLPEPQSNSPRLLARLSTFWRRAGYPLSTFTWWQSHPLMVASWSEQPASDLSLVVQPKDGWTKRLHTVAKLHFFNKLLRWKKLAQLLREQKKSSDERGKSNKDRDDQLKTAVNSLLKEVEETVLYKTLALFSGPHGLALETDGYRNVFVVARSTFIFACMPFVRRIISENRSSPSQSRLRNQRTSLRLERFHLVYETTKSTWESKEIDDFIKEIPVDDDPVSDIRSSPGAVRGVQTDKAFEATVYAPIGKEEEVLTPRAKMKNGPMDLETVLAEEMDAANGRRTLILGKNQPRPRHISLSRTAH</sequence>
<dbReference type="GO" id="GO:0015677">
    <property type="term" value="P:copper ion import"/>
    <property type="evidence" value="ECO:0007669"/>
    <property type="project" value="TreeGrafter"/>
</dbReference>
<dbReference type="AlphaFoldDB" id="A0A167XLF6"/>
<evidence type="ECO:0000256" key="2">
    <source>
        <dbReference type="SAM" id="Phobius"/>
    </source>
</evidence>
<gene>
    <name evidence="4" type="ORF">LEL_10566</name>
</gene>
<dbReference type="PANTHER" id="PTHR32361">
    <property type="entry name" value="FERRIC/CUPRIC REDUCTASE TRANSMEMBRANE COMPONENT"/>
    <property type="match status" value="1"/>
</dbReference>
<comment type="caution">
    <text evidence="4">The sequence shown here is derived from an EMBL/GenBank/DDBJ whole genome shotgun (WGS) entry which is preliminary data.</text>
</comment>
<dbReference type="Proteomes" id="UP000076881">
    <property type="component" value="Unassembled WGS sequence"/>
</dbReference>
<organism evidence="4 5">
    <name type="scientific">Akanthomyces lecanii RCEF 1005</name>
    <dbReference type="NCBI Taxonomy" id="1081108"/>
    <lineage>
        <taxon>Eukaryota</taxon>
        <taxon>Fungi</taxon>
        <taxon>Dikarya</taxon>
        <taxon>Ascomycota</taxon>
        <taxon>Pezizomycotina</taxon>
        <taxon>Sordariomycetes</taxon>
        <taxon>Hypocreomycetidae</taxon>
        <taxon>Hypocreales</taxon>
        <taxon>Cordycipitaceae</taxon>
        <taxon>Akanthomyces</taxon>
        <taxon>Cordyceps confragosa</taxon>
    </lineage>
</organism>
<dbReference type="PANTHER" id="PTHR32361:SF26">
    <property type="entry name" value="FAD-BINDING 8 DOMAIN-CONTAINING PROTEIN-RELATED"/>
    <property type="match status" value="1"/>
</dbReference>
<dbReference type="STRING" id="1081108.A0A167XLF6"/>
<keyword evidence="2" id="KW-0472">Membrane</keyword>
<dbReference type="EMBL" id="AZHF01000014">
    <property type="protein sequence ID" value="OAA65119.1"/>
    <property type="molecule type" value="Genomic_DNA"/>
</dbReference>
<dbReference type="InterPro" id="IPR013112">
    <property type="entry name" value="FAD-bd_8"/>
</dbReference>
<evidence type="ECO:0000256" key="1">
    <source>
        <dbReference type="ARBA" id="ARBA00022448"/>
    </source>
</evidence>
<dbReference type="GO" id="GO:0006826">
    <property type="term" value="P:iron ion transport"/>
    <property type="evidence" value="ECO:0007669"/>
    <property type="project" value="TreeGrafter"/>
</dbReference>
<accession>A0A167XLF6</accession>
<feature type="transmembrane region" description="Helical" evidence="2">
    <location>
        <begin position="103"/>
        <end position="123"/>
    </location>
</feature>
<feature type="transmembrane region" description="Helical" evidence="2">
    <location>
        <begin position="47"/>
        <end position="68"/>
    </location>
</feature>
<reference evidence="4 5" key="1">
    <citation type="journal article" date="2016" name="Genome Biol. Evol.">
        <title>Divergent and convergent evolution of fungal pathogenicity.</title>
        <authorList>
            <person name="Shang Y."/>
            <person name="Xiao G."/>
            <person name="Zheng P."/>
            <person name="Cen K."/>
            <person name="Zhan S."/>
            <person name="Wang C."/>
        </authorList>
    </citation>
    <scope>NUCLEOTIDE SEQUENCE [LARGE SCALE GENOMIC DNA]</scope>
    <source>
        <strain evidence="4 5">RCEF 1005</strain>
    </source>
</reference>
<name>A0A167XLF6_CORDF</name>
<protein>
    <submittedName>
        <fullName evidence="4">FAD-binding 8</fullName>
    </submittedName>
</protein>
<dbReference type="InterPro" id="IPR051410">
    <property type="entry name" value="Ferric/Cupric_Reductase"/>
</dbReference>
<dbReference type="GO" id="GO:0005886">
    <property type="term" value="C:plasma membrane"/>
    <property type="evidence" value="ECO:0007669"/>
    <property type="project" value="TreeGrafter"/>
</dbReference>
<dbReference type="GO" id="GO:0000293">
    <property type="term" value="F:ferric-chelate reductase activity"/>
    <property type="evidence" value="ECO:0007669"/>
    <property type="project" value="TreeGrafter"/>
</dbReference>